<dbReference type="GO" id="GO:0016787">
    <property type="term" value="F:hydrolase activity"/>
    <property type="evidence" value="ECO:0007669"/>
    <property type="project" value="UniProtKB-KW"/>
</dbReference>
<dbReference type="Gene3D" id="3.40.50.300">
    <property type="entry name" value="P-loop containing nucleotide triphosphate hydrolases"/>
    <property type="match status" value="1"/>
</dbReference>
<sequence>METTLRKLNDRLSDLPYRSVVAVAGPPGAGKSTLAEGLVLAQDDAALLPMDGFHFDDAVLRDRGRLPWKGAPDTFDVGGLLSALKRLRDGEDAVAVPVFDRDLEISRGAARIIPRRTRLIVVEGNYLLLDRTPWQSLATFFDLTVMIDVPEDVLRDRLTARWQHHGLTEEQIARKLDENDLPNGRTVRDESRGADLILRQG</sequence>
<dbReference type="AlphaFoldDB" id="A0A917AA76"/>
<protein>
    <submittedName>
        <fullName evidence="1">Nucleoside triphosphate hydrolase</fullName>
    </submittedName>
</protein>
<dbReference type="SUPFAM" id="SSF52540">
    <property type="entry name" value="P-loop containing nucleoside triphosphate hydrolases"/>
    <property type="match status" value="1"/>
</dbReference>
<keyword evidence="1" id="KW-0378">Hydrolase</keyword>
<dbReference type="NCBIfam" id="NF006746">
    <property type="entry name" value="PRK09270.1-5"/>
    <property type="match status" value="1"/>
</dbReference>
<dbReference type="Proteomes" id="UP000612855">
    <property type="component" value="Unassembled WGS sequence"/>
</dbReference>
<name>A0A917AA76_9RHOB</name>
<dbReference type="PANTHER" id="PTHR10285">
    <property type="entry name" value="URIDINE KINASE"/>
    <property type="match status" value="1"/>
</dbReference>
<gene>
    <name evidence="1" type="primary">frcK</name>
    <name evidence="1" type="ORF">GCM10011360_26650</name>
</gene>
<comment type="caution">
    <text evidence="1">The sequence shown here is derived from an EMBL/GenBank/DDBJ whole genome shotgun (WGS) entry which is preliminary data.</text>
</comment>
<proteinExistence type="predicted"/>
<organism evidence="1 2">
    <name type="scientific">Primorskyibacter flagellatus</name>
    <dbReference type="NCBI Taxonomy" id="1387277"/>
    <lineage>
        <taxon>Bacteria</taxon>
        <taxon>Pseudomonadati</taxon>
        <taxon>Pseudomonadota</taxon>
        <taxon>Alphaproteobacteria</taxon>
        <taxon>Rhodobacterales</taxon>
        <taxon>Roseobacteraceae</taxon>
        <taxon>Primorskyibacter</taxon>
    </lineage>
</organism>
<evidence type="ECO:0000313" key="1">
    <source>
        <dbReference type="EMBL" id="GGE37531.1"/>
    </source>
</evidence>
<accession>A0A917AA76</accession>
<dbReference type="InterPro" id="IPR027417">
    <property type="entry name" value="P-loop_NTPase"/>
</dbReference>
<keyword evidence="2" id="KW-1185">Reference proteome</keyword>
<reference evidence="2" key="1">
    <citation type="journal article" date="2019" name="Int. J. Syst. Evol. Microbiol.">
        <title>The Global Catalogue of Microorganisms (GCM) 10K type strain sequencing project: providing services to taxonomists for standard genome sequencing and annotation.</title>
        <authorList>
            <consortium name="The Broad Institute Genomics Platform"/>
            <consortium name="The Broad Institute Genome Sequencing Center for Infectious Disease"/>
            <person name="Wu L."/>
            <person name="Ma J."/>
        </authorList>
    </citation>
    <scope>NUCLEOTIDE SEQUENCE [LARGE SCALE GENOMIC DNA]</scope>
    <source>
        <strain evidence="2">CGMCC 1.12664</strain>
    </source>
</reference>
<evidence type="ECO:0000313" key="2">
    <source>
        <dbReference type="Proteomes" id="UP000612855"/>
    </source>
</evidence>
<dbReference type="EMBL" id="BMFJ01000001">
    <property type="protein sequence ID" value="GGE37531.1"/>
    <property type="molecule type" value="Genomic_DNA"/>
</dbReference>
<dbReference type="RefSeq" id="WP_188478153.1">
    <property type="nucleotide sequence ID" value="NZ_BMFJ01000001.1"/>
</dbReference>